<dbReference type="EnsemblMetazoa" id="G21303.5">
    <property type="protein sequence ID" value="G21303.5:cds"/>
    <property type="gene ID" value="G21303"/>
</dbReference>
<dbReference type="AlphaFoldDB" id="A0A8W8K248"/>
<proteinExistence type="predicted"/>
<feature type="compositionally biased region" description="Polar residues" evidence="1">
    <location>
        <begin position="1"/>
        <end position="16"/>
    </location>
</feature>
<protein>
    <submittedName>
        <fullName evidence="2">Uncharacterized protein</fullName>
    </submittedName>
</protein>
<sequence length="73" mass="7906">EQNDQTENVRSQSGTKTPVPKLATPLTTGRTAVLNRETSTDKSNRLVRAVSISSLSSSSNTLSCTYGEEEEFV</sequence>
<dbReference type="Proteomes" id="UP000005408">
    <property type="component" value="Unassembled WGS sequence"/>
</dbReference>
<evidence type="ECO:0000313" key="2">
    <source>
        <dbReference type="EnsemblMetazoa" id="G21303.5:cds"/>
    </source>
</evidence>
<name>A0A8W8K248_MAGGI</name>
<feature type="region of interest" description="Disordered" evidence="1">
    <location>
        <begin position="1"/>
        <end position="26"/>
    </location>
</feature>
<accession>A0A8W8K248</accession>
<evidence type="ECO:0000313" key="3">
    <source>
        <dbReference type="Proteomes" id="UP000005408"/>
    </source>
</evidence>
<reference evidence="2" key="1">
    <citation type="submission" date="2022-08" db="UniProtKB">
        <authorList>
            <consortium name="EnsemblMetazoa"/>
        </authorList>
    </citation>
    <scope>IDENTIFICATION</scope>
    <source>
        <strain evidence="2">05x7-T-G4-1.051#20</strain>
    </source>
</reference>
<keyword evidence="3" id="KW-1185">Reference proteome</keyword>
<evidence type="ECO:0000256" key="1">
    <source>
        <dbReference type="SAM" id="MobiDB-lite"/>
    </source>
</evidence>
<organism evidence="2 3">
    <name type="scientific">Magallana gigas</name>
    <name type="common">Pacific oyster</name>
    <name type="synonym">Crassostrea gigas</name>
    <dbReference type="NCBI Taxonomy" id="29159"/>
    <lineage>
        <taxon>Eukaryota</taxon>
        <taxon>Metazoa</taxon>
        <taxon>Spiralia</taxon>
        <taxon>Lophotrochozoa</taxon>
        <taxon>Mollusca</taxon>
        <taxon>Bivalvia</taxon>
        <taxon>Autobranchia</taxon>
        <taxon>Pteriomorphia</taxon>
        <taxon>Ostreida</taxon>
        <taxon>Ostreoidea</taxon>
        <taxon>Ostreidae</taxon>
        <taxon>Magallana</taxon>
    </lineage>
</organism>